<protein>
    <submittedName>
        <fullName evidence="2">Uncharacterized protein</fullName>
    </submittedName>
</protein>
<comment type="caution">
    <text evidence="2">The sequence shown here is derived from an EMBL/GenBank/DDBJ whole genome shotgun (WGS) entry which is preliminary data.</text>
</comment>
<gene>
    <name evidence="2" type="ORF">EVAR_102424_1</name>
</gene>
<organism evidence="2 3">
    <name type="scientific">Eumeta variegata</name>
    <name type="common">Bagworm moth</name>
    <name type="synonym">Eumeta japonica</name>
    <dbReference type="NCBI Taxonomy" id="151549"/>
    <lineage>
        <taxon>Eukaryota</taxon>
        <taxon>Metazoa</taxon>
        <taxon>Ecdysozoa</taxon>
        <taxon>Arthropoda</taxon>
        <taxon>Hexapoda</taxon>
        <taxon>Insecta</taxon>
        <taxon>Pterygota</taxon>
        <taxon>Neoptera</taxon>
        <taxon>Endopterygota</taxon>
        <taxon>Lepidoptera</taxon>
        <taxon>Glossata</taxon>
        <taxon>Ditrysia</taxon>
        <taxon>Tineoidea</taxon>
        <taxon>Psychidae</taxon>
        <taxon>Oiketicinae</taxon>
        <taxon>Eumeta</taxon>
    </lineage>
</organism>
<accession>A0A4C1Z0B3</accession>
<sequence>MTSKNQETRGIEMKNRTKVEIECEIDIRVKRVAAIGTRSGIEVRVEGGTGIKSESASAARRSVVIERNHQEDKVSAFGPRSLQKSEKSDISRAISSD</sequence>
<keyword evidence="3" id="KW-1185">Reference proteome</keyword>
<dbReference type="Proteomes" id="UP000299102">
    <property type="component" value="Unassembled WGS sequence"/>
</dbReference>
<feature type="region of interest" description="Disordered" evidence="1">
    <location>
        <begin position="70"/>
        <end position="97"/>
    </location>
</feature>
<dbReference type="AlphaFoldDB" id="A0A4C1Z0B3"/>
<dbReference type="EMBL" id="BGZK01001465">
    <property type="protein sequence ID" value="GBP80494.1"/>
    <property type="molecule type" value="Genomic_DNA"/>
</dbReference>
<evidence type="ECO:0000256" key="1">
    <source>
        <dbReference type="SAM" id="MobiDB-lite"/>
    </source>
</evidence>
<name>A0A4C1Z0B3_EUMVA</name>
<proteinExistence type="predicted"/>
<evidence type="ECO:0000313" key="3">
    <source>
        <dbReference type="Proteomes" id="UP000299102"/>
    </source>
</evidence>
<reference evidence="2 3" key="1">
    <citation type="journal article" date="2019" name="Commun. Biol.">
        <title>The bagworm genome reveals a unique fibroin gene that provides high tensile strength.</title>
        <authorList>
            <person name="Kono N."/>
            <person name="Nakamura H."/>
            <person name="Ohtoshi R."/>
            <person name="Tomita M."/>
            <person name="Numata K."/>
            <person name="Arakawa K."/>
        </authorList>
    </citation>
    <scope>NUCLEOTIDE SEQUENCE [LARGE SCALE GENOMIC DNA]</scope>
</reference>
<evidence type="ECO:0000313" key="2">
    <source>
        <dbReference type="EMBL" id="GBP80494.1"/>
    </source>
</evidence>